<dbReference type="OrthoDB" id="192832at2759"/>
<reference evidence="5" key="1">
    <citation type="submission" date="2016-10" db="EMBL/GenBank/DDBJ databases">
        <authorList>
            <person name="Jeantristanb JTB J.-T."/>
            <person name="Ricardo R."/>
        </authorList>
    </citation>
    <scope>NUCLEOTIDE SEQUENCE [LARGE SCALE GENOMIC DNA]</scope>
</reference>
<name>A0A2X0L0R5_9BASI</name>
<keyword evidence="1" id="KW-0472">Membrane</keyword>
<dbReference type="InterPro" id="IPR000757">
    <property type="entry name" value="Beta-glucanase-like"/>
</dbReference>
<accession>A0A2X0L0R5</accession>
<protein>
    <submittedName>
        <fullName evidence="4">BZ3500_MvSof-1268-A1-R1_Chr2-2g04763 protein</fullName>
    </submittedName>
</protein>
<proteinExistence type="predicted"/>
<dbReference type="SUPFAM" id="SSF49899">
    <property type="entry name" value="Concanavalin A-like lectins/glucanases"/>
    <property type="match status" value="1"/>
</dbReference>
<dbReference type="AlphaFoldDB" id="A0A2X0L0R5"/>
<feature type="signal peptide" evidence="2">
    <location>
        <begin position="1"/>
        <end position="22"/>
    </location>
</feature>
<dbReference type="InterPro" id="IPR013320">
    <property type="entry name" value="ConA-like_dom_sf"/>
</dbReference>
<evidence type="ECO:0000256" key="2">
    <source>
        <dbReference type="SAM" id="SignalP"/>
    </source>
</evidence>
<dbReference type="FunFam" id="2.60.120.200:FF:000179">
    <property type="entry name" value="Unplaced genomic scaffold supercont1.19, whole genome shotgun sequence"/>
    <property type="match status" value="1"/>
</dbReference>
<dbReference type="InterPro" id="IPR050546">
    <property type="entry name" value="Glycosyl_Hydrlase_16"/>
</dbReference>
<feature type="transmembrane region" description="Helical" evidence="1">
    <location>
        <begin position="364"/>
        <end position="386"/>
    </location>
</feature>
<dbReference type="STRING" id="289078.A0A2X0L0R5"/>
<dbReference type="Pfam" id="PF26113">
    <property type="entry name" value="GH16_XgeA"/>
    <property type="match status" value="1"/>
</dbReference>
<gene>
    <name evidence="4" type="ORF">BZ3500_MVSOF-1268-A1-R1_CHR2-2G04763</name>
</gene>
<keyword evidence="2" id="KW-0732">Signal</keyword>
<evidence type="ECO:0000259" key="3">
    <source>
        <dbReference type="PROSITE" id="PS51762"/>
    </source>
</evidence>
<keyword evidence="5" id="KW-1185">Reference proteome</keyword>
<dbReference type="Gene3D" id="2.60.120.200">
    <property type="match status" value="1"/>
</dbReference>
<dbReference type="GO" id="GO:0004553">
    <property type="term" value="F:hydrolase activity, hydrolyzing O-glycosyl compounds"/>
    <property type="evidence" value="ECO:0007669"/>
    <property type="project" value="InterPro"/>
</dbReference>
<dbReference type="Proteomes" id="UP000249723">
    <property type="component" value="Unassembled WGS sequence"/>
</dbReference>
<dbReference type="CDD" id="cd02181">
    <property type="entry name" value="GH16_fungal_Lam16A_glucanase"/>
    <property type="match status" value="1"/>
</dbReference>
<feature type="domain" description="GH16" evidence="3">
    <location>
        <begin position="28"/>
        <end position="288"/>
    </location>
</feature>
<dbReference type="PANTHER" id="PTHR10963">
    <property type="entry name" value="GLYCOSYL HYDROLASE-RELATED"/>
    <property type="match status" value="1"/>
</dbReference>
<evidence type="ECO:0000313" key="4">
    <source>
        <dbReference type="EMBL" id="SCZ87297.1"/>
    </source>
</evidence>
<dbReference type="GO" id="GO:0009251">
    <property type="term" value="P:glucan catabolic process"/>
    <property type="evidence" value="ECO:0007669"/>
    <property type="project" value="TreeGrafter"/>
</dbReference>
<organism evidence="4 5">
    <name type="scientific">Microbotryum saponariae</name>
    <dbReference type="NCBI Taxonomy" id="289078"/>
    <lineage>
        <taxon>Eukaryota</taxon>
        <taxon>Fungi</taxon>
        <taxon>Dikarya</taxon>
        <taxon>Basidiomycota</taxon>
        <taxon>Pucciniomycotina</taxon>
        <taxon>Microbotryomycetes</taxon>
        <taxon>Microbotryales</taxon>
        <taxon>Microbotryaceae</taxon>
        <taxon>Microbotryum</taxon>
    </lineage>
</organism>
<dbReference type="PANTHER" id="PTHR10963:SF24">
    <property type="entry name" value="GLYCOSIDASE C21B10.07-RELATED"/>
    <property type="match status" value="1"/>
</dbReference>
<evidence type="ECO:0000256" key="1">
    <source>
        <dbReference type="SAM" id="Phobius"/>
    </source>
</evidence>
<feature type="chain" id="PRO_5030060128" evidence="2">
    <location>
        <begin position="23"/>
        <end position="387"/>
    </location>
</feature>
<sequence>MLGLGPVLALLLAAIEVSQVNAAYSLYKDYSGSTFFDDWTFYGKYDNLTNGDTIWVNQSASAQLAYVNSAGRAIIKVDNTSVVPYNSKRDSVRITTNASFGIGSLWVFDAYHVPYGCSVWPALWSVGPNWPLNGEIDTFEGVNLQATNQYAIHTDTGCLATSPSNTMTGNLTYTNCSAYSNYNAGCTITDPRKTSYGADFAANGGGVWVTELASTGIKIWFFPRASVPSDLLATNKNAQPNPSGWGLPAAYYPSQPSCDISTYFGPQQLTIDITLCGDWAGQAAVYSQTCPLKQSCYLDSVLNPSTYNTAYFELDSVRVYNDGSPEATSTVVKTNSTFSPTATGGNAPASTTRSSSARRVLMEFGSHGVVALALAVILMAVGAGLVW</sequence>
<keyword evidence="1" id="KW-1133">Transmembrane helix</keyword>
<evidence type="ECO:0000313" key="5">
    <source>
        <dbReference type="Proteomes" id="UP000249723"/>
    </source>
</evidence>
<dbReference type="EMBL" id="FMWP01000010">
    <property type="protein sequence ID" value="SCZ87297.1"/>
    <property type="molecule type" value="Genomic_DNA"/>
</dbReference>
<dbReference type="PROSITE" id="PS51762">
    <property type="entry name" value="GH16_2"/>
    <property type="match status" value="1"/>
</dbReference>
<keyword evidence="1" id="KW-0812">Transmembrane</keyword>